<dbReference type="AlphaFoldDB" id="A0A0N4ZHF5"/>
<dbReference type="PANTHER" id="PTHR10334">
    <property type="entry name" value="CYSTEINE-RICH SECRETORY PROTEIN-RELATED"/>
    <property type="match status" value="1"/>
</dbReference>
<evidence type="ECO:0000259" key="2">
    <source>
        <dbReference type="SMART" id="SM00198"/>
    </source>
</evidence>
<dbReference type="SUPFAM" id="SSF55797">
    <property type="entry name" value="PR-1-like"/>
    <property type="match status" value="1"/>
</dbReference>
<dbReference type="InterPro" id="IPR014044">
    <property type="entry name" value="CAP_dom"/>
</dbReference>
<dbReference type="Pfam" id="PF00188">
    <property type="entry name" value="CAP"/>
    <property type="match status" value="1"/>
</dbReference>
<dbReference type="Proteomes" id="UP000038045">
    <property type="component" value="Unplaced"/>
</dbReference>
<dbReference type="Gene3D" id="3.40.33.10">
    <property type="entry name" value="CAP"/>
    <property type="match status" value="1"/>
</dbReference>
<organism evidence="3 4">
    <name type="scientific">Parastrongyloides trichosuri</name>
    <name type="common">Possum-specific nematode worm</name>
    <dbReference type="NCBI Taxonomy" id="131310"/>
    <lineage>
        <taxon>Eukaryota</taxon>
        <taxon>Metazoa</taxon>
        <taxon>Ecdysozoa</taxon>
        <taxon>Nematoda</taxon>
        <taxon>Chromadorea</taxon>
        <taxon>Rhabditida</taxon>
        <taxon>Tylenchina</taxon>
        <taxon>Panagrolaimomorpha</taxon>
        <taxon>Strongyloidoidea</taxon>
        <taxon>Strongyloididae</taxon>
        <taxon>Parastrongyloides</taxon>
    </lineage>
</organism>
<keyword evidence="3" id="KW-1185">Reference proteome</keyword>
<evidence type="ECO:0000256" key="1">
    <source>
        <dbReference type="SAM" id="SignalP"/>
    </source>
</evidence>
<dbReference type="WBParaSite" id="PTRK_0000735300.1">
    <property type="protein sequence ID" value="PTRK_0000735300.1"/>
    <property type="gene ID" value="PTRK_0000735300"/>
</dbReference>
<feature type="signal peptide" evidence="1">
    <location>
        <begin position="1"/>
        <end position="20"/>
    </location>
</feature>
<feature type="domain" description="SCP" evidence="2">
    <location>
        <begin position="38"/>
        <end position="178"/>
    </location>
</feature>
<dbReference type="InterPro" id="IPR001283">
    <property type="entry name" value="CRISP-related"/>
</dbReference>
<evidence type="ECO:0000313" key="3">
    <source>
        <dbReference type="Proteomes" id="UP000038045"/>
    </source>
</evidence>
<proteinExistence type="predicted"/>
<dbReference type="InterPro" id="IPR035940">
    <property type="entry name" value="CAP_sf"/>
</dbReference>
<dbReference type="Pfam" id="PF01549">
    <property type="entry name" value="ShK"/>
    <property type="match status" value="1"/>
</dbReference>
<name>A0A0N4ZHF5_PARTI</name>
<evidence type="ECO:0000313" key="4">
    <source>
        <dbReference type="WBParaSite" id="PTRK_0000735300.1"/>
    </source>
</evidence>
<dbReference type="InterPro" id="IPR003582">
    <property type="entry name" value="ShKT_dom"/>
</dbReference>
<dbReference type="CDD" id="cd05380">
    <property type="entry name" value="CAP_euk"/>
    <property type="match status" value="1"/>
</dbReference>
<feature type="chain" id="PRO_5005891859" evidence="1">
    <location>
        <begin position="21"/>
        <end position="565"/>
    </location>
</feature>
<protein>
    <submittedName>
        <fullName evidence="4">SCP domain-containing protein</fullName>
    </submittedName>
</protein>
<reference evidence="4" key="1">
    <citation type="submission" date="2017-02" db="UniProtKB">
        <authorList>
            <consortium name="WormBaseParasite"/>
        </authorList>
    </citation>
    <scope>IDENTIFICATION</scope>
</reference>
<accession>A0A0N4ZHF5</accession>
<dbReference type="SMART" id="SM00198">
    <property type="entry name" value="SCP"/>
    <property type="match status" value="1"/>
</dbReference>
<keyword evidence="1" id="KW-0732">Signal</keyword>
<sequence length="565" mass="61220">MFKNFVKIIFLLQTLHLISITTIKLKRDVEYVSQFTIAEQNEISQIHNNLRSLLAIGNLSLPGASNMQTMFYDTNLEHLVYNHTKKCIFELSNVKEYGENMFRTNSSESLYATVVIALNIWWDQIKVVKSNVFDPSTPSLNFAQMAWANTTKIGCSSYDCESFKIISCYYYPRGNIDNEVIYKNGQYCKNDGDCVSVNNGTCEIGKGLCKAKNLLDSDNTIENENVDELSTEAPENMISLENITGNIGSTLTNGLGNVGSFLQNTTGNLLTSIGNTANNILNKTSNIIETTGQTLSNATTSLLNSTGVNVNSSFLGNIPGVINGAASMLSNATGHAGETINNFTNSIGNTINGIGQNVTTPNNISEAGNFIINGTSNLTNSLILNGLNGTTNIAQDLFNLSNGTITNMTNGIDELFNGTISNTSQIIPPVGNGTLGLVNNTQNLTPNISMTTLPTTLNSSQIINNTTNNILNSTAISSNETTTINPIETTTCQWNMICNTNTTVPNQILSHFTSKAPNVNGTNVSSGNGTCVDLRDHCETMELFCSFSMYNTFMFSTCPKTCKQC</sequence>